<sequence>MKKNSQYFDGRKDINKIGAGDSYYIANFIKSEKTDLFKNLLNEVQFEQMFNISPNKDVYPLPRLVSAQTFYDDAKGTPIYRMPGCNEANIKTKPWTKTVKYIRDKASELLGQEFNHCVIGLFRDENDSLAYHKDKLLDLEPNSVIISVSFGASRPIIFKSEKDDSEQIILLRPGSMLVFGQDTNHKYKHTIGKLDTQTDARISLSFRTVNTKVLNGEIVGQGNDYQCTNYPFIKSFDDESEYTDEMKAKIKMYQDKAQSDIIRIKNAIDLDDSIDTDV</sequence>
<feature type="domain" description="Fe2OG dioxygenase" evidence="1">
    <location>
        <begin position="113"/>
        <end position="210"/>
    </location>
</feature>
<accession>A0A7D3R1G3</accession>
<dbReference type="PROSITE" id="PS51471">
    <property type="entry name" value="FE2OG_OXY"/>
    <property type="match status" value="1"/>
</dbReference>
<dbReference type="PANTHER" id="PTHR31212:SF4">
    <property type="entry name" value="ALPHA-KETOGLUTARATE-DEPENDENT DIOXYGENASE ALKB HOMOLOG 3"/>
    <property type="match status" value="1"/>
</dbReference>
<evidence type="ECO:0000313" key="2">
    <source>
        <dbReference type="EMBL" id="QKF94361.1"/>
    </source>
</evidence>
<organism evidence="2 3">
    <name type="scientific">Fadolivirus FV1/VV64</name>
    <dbReference type="NCBI Taxonomy" id="3070911"/>
    <lineage>
        <taxon>Viruses</taxon>
        <taxon>Varidnaviria</taxon>
        <taxon>Bamfordvirae</taxon>
        <taxon>Nucleocytoviricota</taxon>
        <taxon>Megaviricetes</taxon>
        <taxon>Imitervirales</taxon>
        <taxon>Mimiviridae</taxon>
        <taxon>Klosneuvirinae</taxon>
        <taxon>Fadolivirus</taxon>
        <taxon>Fadolivirus algeromassiliense</taxon>
    </lineage>
</organism>
<evidence type="ECO:0000313" key="3">
    <source>
        <dbReference type="Proteomes" id="UP001162001"/>
    </source>
</evidence>
<dbReference type="SUPFAM" id="SSF51197">
    <property type="entry name" value="Clavaminate synthase-like"/>
    <property type="match status" value="1"/>
</dbReference>
<reference evidence="2 3" key="1">
    <citation type="submission" date="2020-04" db="EMBL/GenBank/DDBJ databases">
        <title>Advantages and limits of metagenomic assembly and binning of a giant virus.</title>
        <authorList>
            <person name="Schulz F."/>
            <person name="Andreani J."/>
            <person name="Francis R."/>
            <person name="Boudjemaa H."/>
            <person name="Bou Khalil J.Y."/>
            <person name="Lee J."/>
            <person name="La Scola B."/>
            <person name="Woyke T."/>
        </authorList>
    </citation>
    <scope>NUCLEOTIDE SEQUENCE [LARGE SCALE GENOMIC DNA]</scope>
    <source>
        <strain evidence="2 3">FV1/VV64</strain>
    </source>
</reference>
<protein>
    <submittedName>
        <fullName evidence="2">2OG-Fe(II) oxygenase superfamily protein</fullName>
    </submittedName>
</protein>
<dbReference type="Proteomes" id="UP001162001">
    <property type="component" value="Segment"/>
</dbReference>
<dbReference type="InterPro" id="IPR037151">
    <property type="entry name" value="AlkB-like_sf"/>
</dbReference>
<dbReference type="Pfam" id="PF13532">
    <property type="entry name" value="2OG-FeII_Oxy_2"/>
    <property type="match status" value="1"/>
</dbReference>
<dbReference type="GO" id="GO:0006307">
    <property type="term" value="P:DNA alkylation repair"/>
    <property type="evidence" value="ECO:0007669"/>
    <property type="project" value="InterPro"/>
</dbReference>
<evidence type="ECO:0000259" key="1">
    <source>
        <dbReference type="PROSITE" id="PS51471"/>
    </source>
</evidence>
<dbReference type="PANTHER" id="PTHR31212">
    <property type="entry name" value="ALPHA-KETOGLUTARATE-DEPENDENT DIOXYGENASE ALKB HOMOLOG 3"/>
    <property type="match status" value="1"/>
</dbReference>
<dbReference type="InterPro" id="IPR005123">
    <property type="entry name" value="Oxoglu/Fe-dep_dioxygenase_dom"/>
</dbReference>
<name>A0A7D3R1G3_9VIRU</name>
<dbReference type="Gene3D" id="2.60.120.590">
    <property type="entry name" value="Alpha-ketoglutarate-dependent dioxygenase AlkB-like"/>
    <property type="match status" value="1"/>
</dbReference>
<proteinExistence type="predicted"/>
<dbReference type="InterPro" id="IPR032854">
    <property type="entry name" value="ALKBH3"/>
</dbReference>
<keyword evidence="3" id="KW-1185">Reference proteome</keyword>
<dbReference type="GO" id="GO:0051213">
    <property type="term" value="F:dioxygenase activity"/>
    <property type="evidence" value="ECO:0007669"/>
    <property type="project" value="InterPro"/>
</dbReference>
<dbReference type="EMBL" id="MT418680">
    <property type="protein sequence ID" value="QKF94361.1"/>
    <property type="molecule type" value="Genomic_DNA"/>
</dbReference>
<dbReference type="InterPro" id="IPR027450">
    <property type="entry name" value="AlkB-like"/>
</dbReference>
<gene>
    <name evidence="2" type="ORF">Fadolivirus_1_903</name>
</gene>